<gene>
    <name evidence="6" type="ORF">GCM10025875_28340</name>
</gene>
<dbReference type="RefSeq" id="WP_284251537.1">
    <property type="nucleotide sequence ID" value="NZ_BSUM01000001.1"/>
</dbReference>
<organism evidence="6 7">
    <name type="scientific">Litorihabitans aurantiacus</name>
    <dbReference type="NCBI Taxonomy" id="1930061"/>
    <lineage>
        <taxon>Bacteria</taxon>
        <taxon>Bacillati</taxon>
        <taxon>Actinomycetota</taxon>
        <taxon>Actinomycetes</taxon>
        <taxon>Micrococcales</taxon>
        <taxon>Beutenbergiaceae</taxon>
        <taxon>Litorihabitans</taxon>
    </lineage>
</organism>
<comment type="caution">
    <text evidence="6">The sequence shown here is derived from an EMBL/GenBank/DDBJ whole genome shotgun (WGS) entry which is preliminary data.</text>
</comment>
<evidence type="ECO:0000256" key="3">
    <source>
        <dbReference type="PIRSR" id="PIRSR004848-1"/>
    </source>
</evidence>
<evidence type="ECO:0000256" key="2">
    <source>
        <dbReference type="HAMAP-Rule" id="MF_02087"/>
    </source>
</evidence>
<sequence length="235" mass="24600">MDGSDLAEGLRSRLAAVRARIDAAARTAGRDPAEVRLLAVSKTVPADVVRLAVEAGCEALGESRAQELTAKAADLADLAPRWAFLGPLQTNKARDVAAHAHELHSLDRPALAETLQRRLDAADRMLEVLVQVNTSGEAAKSGVAPADAESLVRAAAGYDRLHVRGLMTIATRGGDDAEARRCFRELAAAAARVREAGIDGVGMDELSMGMSGDLEVAIEEGATTVRVGTAIFGAR</sequence>
<dbReference type="CDD" id="cd00635">
    <property type="entry name" value="PLPDE_III_YBL036c_like"/>
    <property type="match status" value="1"/>
</dbReference>
<name>A0AA37XH31_9MICO</name>
<keyword evidence="1 2" id="KW-0663">Pyridoxal phosphate</keyword>
<proteinExistence type="inferred from homology"/>
<comment type="similarity">
    <text evidence="2 4">Belongs to the pyridoxal phosphate-binding protein YggS/PROSC family.</text>
</comment>
<comment type="function">
    <text evidence="2">Pyridoxal 5'-phosphate (PLP)-binding protein, which is involved in PLP homeostasis.</text>
</comment>
<dbReference type="SUPFAM" id="SSF51419">
    <property type="entry name" value="PLP-binding barrel"/>
    <property type="match status" value="1"/>
</dbReference>
<dbReference type="AlphaFoldDB" id="A0AA37XH31"/>
<feature type="modified residue" description="N6-(pyridoxal phosphate)lysine" evidence="2 3">
    <location>
        <position position="42"/>
    </location>
</feature>
<dbReference type="GO" id="GO:0030170">
    <property type="term" value="F:pyridoxal phosphate binding"/>
    <property type="evidence" value="ECO:0007669"/>
    <property type="project" value="UniProtKB-UniRule"/>
</dbReference>
<protein>
    <recommendedName>
        <fullName evidence="2">Pyridoxal phosphate homeostasis protein</fullName>
        <shortName evidence="2">PLP homeostasis protein</shortName>
    </recommendedName>
</protein>
<dbReference type="InterPro" id="IPR011078">
    <property type="entry name" value="PyrdxlP_homeostasis"/>
</dbReference>
<dbReference type="Gene3D" id="3.20.20.10">
    <property type="entry name" value="Alanine racemase"/>
    <property type="match status" value="1"/>
</dbReference>
<dbReference type="PIRSF" id="PIRSF004848">
    <property type="entry name" value="YBL036c_PLPDEIII"/>
    <property type="match status" value="1"/>
</dbReference>
<evidence type="ECO:0000313" key="6">
    <source>
        <dbReference type="EMBL" id="GMA32842.1"/>
    </source>
</evidence>
<dbReference type="Pfam" id="PF01168">
    <property type="entry name" value="Ala_racemase_N"/>
    <property type="match status" value="1"/>
</dbReference>
<dbReference type="HAMAP" id="MF_02087">
    <property type="entry name" value="PLP_homeostasis"/>
    <property type="match status" value="1"/>
</dbReference>
<accession>A0AA37XH31</accession>
<dbReference type="InterPro" id="IPR029066">
    <property type="entry name" value="PLP-binding_barrel"/>
</dbReference>
<evidence type="ECO:0000259" key="5">
    <source>
        <dbReference type="Pfam" id="PF01168"/>
    </source>
</evidence>
<comment type="cofactor">
    <cofactor evidence="3">
        <name>pyridoxal 5'-phosphate</name>
        <dbReference type="ChEBI" id="CHEBI:597326"/>
    </cofactor>
</comment>
<dbReference type="EMBL" id="BSUM01000001">
    <property type="protein sequence ID" value="GMA32842.1"/>
    <property type="molecule type" value="Genomic_DNA"/>
</dbReference>
<evidence type="ECO:0000256" key="4">
    <source>
        <dbReference type="RuleBase" id="RU004514"/>
    </source>
</evidence>
<dbReference type="InterPro" id="IPR001608">
    <property type="entry name" value="Ala_racemase_N"/>
</dbReference>
<dbReference type="PANTHER" id="PTHR10146:SF14">
    <property type="entry name" value="PYRIDOXAL PHOSPHATE HOMEOSTASIS PROTEIN"/>
    <property type="match status" value="1"/>
</dbReference>
<dbReference type="NCBIfam" id="TIGR00044">
    <property type="entry name" value="YggS family pyridoxal phosphate-dependent enzyme"/>
    <property type="match status" value="1"/>
</dbReference>
<dbReference type="Proteomes" id="UP001157161">
    <property type="component" value="Unassembled WGS sequence"/>
</dbReference>
<reference evidence="6" key="1">
    <citation type="journal article" date="2014" name="Int. J. Syst. Evol. Microbiol.">
        <title>Complete genome sequence of Corynebacterium casei LMG S-19264T (=DSM 44701T), isolated from a smear-ripened cheese.</title>
        <authorList>
            <consortium name="US DOE Joint Genome Institute (JGI-PGF)"/>
            <person name="Walter F."/>
            <person name="Albersmeier A."/>
            <person name="Kalinowski J."/>
            <person name="Ruckert C."/>
        </authorList>
    </citation>
    <scope>NUCLEOTIDE SEQUENCE</scope>
    <source>
        <strain evidence="6">NBRC 112290</strain>
    </source>
</reference>
<dbReference type="FunFam" id="3.20.20.10:FF:000018">
    <property type="entry name" value="Pyridoxal phosphate homeostasis protein"/>
    <property type="match status" value="1"/>
</dbReference>
<keyword evidence="7" id="KW-1185">Reference proteome</keyword>
<evidence type="ECO:0000313" key="7">
    <source>
        <dbReference type="Proteomes" id="UP001157161"/>
    </source>
</evidence>
<feature type="domain" description="Alanine racemase N-terminal" evidence="5">
    <location>
        <begin position="14"/>
        <end position="234"/>
    </location>
</feature>
<evidence type="ECO:0000256" key="1">
    <source>
        <dbReference type="ARBA" id="ARBA00022898"/>
    </source>
</evidence>
<reference evidence="6" key="2">
    <citation type="submission" date="2023-02" db="EMBL/GenBank/DDBJ databases">
        <authorList>
            <person name="Sun Q."/>
            <person name="Mori K."/>
        </authorList>
    </citation>
    <scope>NUCLEOTIDE SEQUENCE</scope>
    <source>
        <strain evidence="6">NBRC 112290</strain>
    </source>
</reference>
<dbReference type="PANTHER" id="PTHR10146">
    <property type="entry name" value="PROLINE SYNTHETASE CO-TRANSCRIBED BACTERIAL HOMOLOG PROTEIN"/>
    <property type="match status" value="1"/>
</dbReference>